<gene>
    <name evidence="1" type="ORF">AFR_18350</name>
</gene>
<dbReference type="Proteomes" id="UP000017746">
    <property type="component" value="Chromosome"/>
</dbReference>
<name>U5VY73_9ACTN</name>
<sequence length="93" mass="10298">MDGPIKTSTWFLEPYADHSAAFVFSREPFGVSVLDRLTWYVLELCDGRTPEGIRERVGALLGDRATGDQVGALVDRKLDLLRRHGLITAGAPR</sequence>
<organism evidence="1 2">
    <name type="scientific">Actinoplanes friuliensis DSM 7358</name>
    <dbReference type="NCBI Taxonomy" id="1246995"/>
    <lineage>
        <taxon>Bacteria</taxon>
        <taxon>Bacillati</taxon>
        <taxon>Actinomycetota</taxon>
        <taxon>Actinomycetes</taxon>
        <taxon>Micromonosporales</taxon>
        <taxon>Micromonosporaceae</taxon>
        <taxon>Actinoplanes</taxon>
    </lineage>
</organism>
<proteinExistence type="predicted"/>
<dbReference type="OrthoDB" id="6026908at2"/>
<keyword evidence="2" id="KW-1185">Reference proteome</keyword>
<dbReference type="PATRIC" id="fig|1246995.3.peg.3724"/>
<dbReference type="HOGENOM" id="CLU_2393227_0_0_11"/>
<dbReference type="AlphaFoldDB" id="U5VY73"/>
<dbReference type="RefSeq" id="WP_023362321.1">
    <property type="nucleotide sequence ID" value="NC_022657.1"/>
</dbReference>
<protein>
    <submittedName>
        <fullName evidence="1">Uncharacterized protein</fullName>
    </submittedName>
</protein>
<accession>U5VY73</accession>
<dbReference type="EMBL" id="CP006272">
    <property type="protein sequence ID" value="AGZ41948.1"/>
    <property type="molecule type" value="Genomic_DNA"/>
</dbReference>
<evidence type="ECO:0000313" key="1">
    <source>
        <dbReference type="EMBL" id="AGZ41948.1"/>
    </source>
</evidence>
<evidence type="ECO:0000313" key="2">
    <source>
        <dbReference type="Proteomes" id="UP000017746"/>
    </source>
</evidence>
<reference evidence="1 2" key="1">
    <citation type="journal article" date="2014" name="J. Biotechnol.">
        <title>Complete genome sequence of the actinobacterium Actinoplanes friuliensis HAG 010964, producer of the lipopeptide antibiotic friulimycin.</title>
        <authorList>
            <person name="Ruckert C."/>
            <person name="Szczepanowski R."/>
            <person name="Albersmeier A."/>
            <person name="Goesmann A."/>
            <person name="Fischer N."/>
            <person name="Steinkamper A."/>
            <person name="Puhler A."/>
            <person name="Biener R."/>
            <person name="Schwartz D."/>
            <person name="Kalinowski J."/>
        </authorList>
    </citation>
    <scope>NUCLEOTIDE SEQUENCE [LARGE SCALE GENOMIC DNA]</scope>
    <source>
        <strain evidence="1 2">DSM 7358</strain>
    </source>
</reference>
<dbReference type="STRING" id="1246995.AFR_18350"/>
<dbReference type="KEGG" id="afs:AFR_18350"/>